<organism evidence="2 3">
    <name type="scientific">Saccoglossus kowalevskii</name>
    <name type="common">Acorn worm</name>
    <dbReference type="NCBI Taxonomy" id="10224"/>
    <lineage>
        <taxon>Eukaryota</taxon>
        <taxon>Metazoa</taxon>
        <taxon>Hemichordata</taxon>
        <taxon>Enteropneusta</taxon>
        <taxon>Harrimaniidae</taxon>
        <taxon>Saccoglossus</taxon>
    </lineage>
</organism>
<protein>
    <submittedName>
        <fullName evidence="3">Uncharacterized protein LOC102807112</fullName>
    </submittedName>
</protein>
<dbReference type="Proteomes" id="UP000694865">
    <property type="component" value="Unplaced"/>
</dbReference>
<feature type="compositionally biased region" description="Basic and acidic residues" evidence="1">
    <location>
        <begin position="24"/>
        <end position="39"/>
    </location>
</feature>
<accession>A0ABM0MKW8</accession>
<proteinExistence type="predicted"/>
<sequence length="432" mass="46922">MHAGPNGHIDENEVYEVYDLPKGGMKDFTQDDSSMDHVNGRSRFARQSSGGYSDASQNSDSRLINSCDDEVFTVKTQDYHPPKNKDLKQKVDMPNKVTHQYIPIINSPGAWELSPSHSRFPAFDARVAEEGMYDSGMGQSTQLNYSQMSPDGVLVPVTFFGQTSPPFSADSGIDYQWMSPSGQLSPLPCDYSKLAPDRTTSPSIQKKLISRPENFSEIMNGQVPDVTVMSVHGVTLFNPLVGFKQSGKTPLQMETASQTSLKESTEQELSEITPYCEVSALNQQAAVNVSPGYVTHNSPGNSCMATDCFNSDYCKLSSIDVGDMHEGLPKLEDQGYVPNDSLNVSNHQTQPVVSASYVAHNDMPDAGLPTQSVVSASHVAHNDMPDAGLPTQSVVSVSHVAHNDMPDAGLPTQPVVLMGYVTHDNMANPKDP</sequence>
<dbReference type="GeneID" id="102807112"/>
<dbReference type="RefSeq" id="XP_006820659.1">
    <property type="nucleotide sequence ID" value="XM_006820596.1"/>
</dbReference>
<feature type="region of interest" description="Disordered" evidence="1">
    <location>
        <begin position="23"/>
        <end position="63"/>
    </location>
</feature>
<name>A0ABM0MKW8_SACKO</name>
<gene>
    <name evidence="3" type="primary">LOC102807112</name>
</gene>
<feature type="compositionally biased region" description="Polar residues" evidence="1">
    <location>
        <begin position="45"/>
        <end position="63"/>
    </location>
</feature>
<evidence type="ECO:0000313" key="2">
    <source>
        <dbReference type="Proteomes" id="UP000694865"/>
    </source>
</evidence>
<evidence type="ECO:0000256" key="1">
    <source>
        <dbReference type="SAM" id="MobiDB-lite"/>
    </source>
</evidence>
<keyword evidence="2" id="KW-1185">Reference proteome</keyword>
<reference evidence="3" key="1">
    <citation type="submission" date="2025-08" db="UniProtKB">
        <authorList>
            <consortium name="RefSeq"/>
        </authorList>
    </citation>
    <scope>IDENTIFICATION</scope>
    <source>
        <tissue evidence="3">Testes</tissue>
    </source>
</reference>
<evidence type="ECO:0000313" key="3">
    <source>
        <dbReference type="RefSeq" id="XP_006820659.1"/>
    </source>
</evidence>